<sequence>MKRNRHVSVAAARESNNRGIRNQRLVINVSGVHSWKKLFSPLLGQVVTDTSVTEHQKSQQRVNAWLAIHVLEIAQKQITAMLINNEHSQMKIKDALPKESFT</sequence>
<organism evidence="1">
    <name type="scientific">Salix viminalis</name>
    <name type="common">Common osier</name>
    <name type="synonym">Basket willow</name>
    <dbReference type="NCBI Taxonomy" id="40686"/>
    <lineage>
        <taxon>Eukaryota</taxon>
        <taxon>Viridiplantae</taxon>
        <taxon>Streptophyta</taxon>
        <taxon>Embryophyta</taxon>
        <taxon>Tracheophyta</taxon>
        <taxon>Spermatophyta</taxon>
        <taxon>Magnoliopsida</taxon>
        <taxon>eudicotyledons</taxon>
        <taxon>Gunneridae</taxon>
        <taxon>Pentapetalae</taxon>
        <taxon>rosids</taxon>
        <taxon>fabids</taxon>
        <taxon>Malpighiales</taxon>
        <taxon>Salicaceae</taxon>
        <taxon>Saliceae</taxon>
        <taxon>Salix</taxon>
    </lineage>
</organism>
<accession>A0A6N2N7G5</accession>
<dbReference type="EMBL" id="CAADRP010002174">
    <property type="protein sequence ID" value="VFU62914.1"/>
    <property type="molecule type" value="Genomic_DNA"/>
</dbReference>
<proteinExistence type="predicted"/>
<dbReference type="AlphaFoldDB" id="A0A6N2N7G5"/>
<reference evidence="1" key="1">
    <citation type="submission" date="2019-03" db="EMBL/GenBank/DDBJ databases">
        <authorList>
            <person name="Mank J."/>
            <person name="Almeida P."/>
        </authorList>
    </citation>
    <scope>NUCLEOTIDE SEQUENCE</scope>
    <source>
        <strain evidence="1">78183</strain>
    </source>
</reference>
<evidence type="ECO:0000313" key="1">
    <source>
        <dbReference type="EMBL" id="VFU62914.1"/>
    </source>
</evidence>
<name>A0A6N2N7G5_SALVM</name>
<gene>
    <name evidence="1" type="ORF">SVIM_LOCUS476835</name>
</gene>
<protein>
    <submittedName>
        <fullName evidence="1">Uncharacterized protein</fullName>
    </submittedName>
</protein>